<reference evidence="5" key="1">
    <citation type="submission" date="2016-10" db="EMBL/GenBank/DDBJ databases">
        <authorList>
            <person name="Varghese N."/>
            <person name="Submissions S."/>
        </authorList>
    </citation>
    <scope>NUCLEOTIDE SEQUENCE [LARGE SCALE GENOMIC DNA]</scope>
    <source>
        <strain evidence="5">DSM 45421</strain>
    </source>
</reference>
<dbReference type="PROSITE" id="PS51186">
    <property type="entry name" value="GNAT"/>
    <property type="match status" value="1"/>
</dbReference>
<organism evidence="4 5">
    <name type="scientific">Geodermatophilus telluris</name>
    <dbReference type="NCBI Taxonomy" id="1190417"/>
    <lineage>
        <taxon>Bacteria</taxon>
        <taxon>Bacillati</taxon>
        <taxon>Actinomycetota</taxon>
        <taxon>Actinomycetes</taxon>
        <taxon>Geodermatophilales</taxon>
        <taxon>Geodermatophilaceae</taxon>
        <taxon>Geodermatophilus</taxon>
    </lineage>
</organism>
<evidence type="ECO:0000256" key="1">
    <source>
        <dbReference type="ARBA" id="ARBA00022679"/>
    </source>
</evidence>
<evidence type="ECO:0000313" key="4">
    <source>
        <dbReference type="EMBL" id="SDC88982.1"/>
    </source>
</evidence>
<dbReference type="Gene3D" id="3.40.630.30">
    <property type="match status" value="1"/>
</dbReference>
<proteinExistence type="predicted"/>
<dbReference type="AlphaFoldDB" id="A0A1G6Q8Z4"/>
<dbReference type="CDD" id="cd04301">
    <property type="entry name" value="NAT_SF"/>
    <property type="match status" value="1"/>
</dbReference>
<dbReference type="InterPro" id="IPR016181">
    <property type="entry name" value="Acyl_CoA_acyltransferase"/>
</dbReference>
<evidence type="ECO:0000256" key="2">
    <source>
        <dbReference type="ARBA" id="ARBA00023315"/>
    </source>
</evidence>
<evidence type="ECO:0000313" key="5">
    <source>
        <dbReference type="Proteomes" id="UP000199416"/>
    </source>
</evidence>
<dbReference type="Pfam" id="PF00583">
    <property type="entry name" value="Acetyltransf_1"/>
    <property type="match status" value="1"/>
</dbReference>
<name>A0A1G6Q8Z4_9ACTN</name>
<feature type="domain" description="N-acetyltransferase" evidence="3">
    <location>
        <begin position="4"/>
        <end position="156"/>
    </location>
</feature>
<keyword evidence="2 4" id="KW-0012">Acyltransferase</keyword>
<dbReference type="RefSeq" id="WP_175471740.1">
    <property type="nucleotide sequence ID" value="NZ_FMZF01000004.1"/>
</dbReference>
<gene>
    <name evidence="4" type="ORF">SAMN05660690_2787</name>
</gene>
<dbReference type="SUPFAM" id="SSF55729">
    <property type="entry name" value="Acyl-CoA N-acyltransferases (Nat)"/>
    <property type="match status" value="1"/>
</dbReference>
<keyword evidence="5" id="KW-1185">Reference proteome</keyword>
<dbReference type="STRING" id="1190417.SAMN05660690_2787"/>
<sequence>MGAVVVRTAGPADAGPVAGVFARAGRAAWSSFLGDVLAEPDVPLWRDRVRADGFLVAERDGTVVGFARADAATGEVALLYVDPAEQGRGTGRALLAAVVDRLRAAGWDRARLRTEERNAGPRAFYERAGWRPTGEVGEREWAGRRLREVWYALDLPG</sequence>
<dbReference type="PANTHER" id="PTHR43877">
    <property type="entry name" value="AMINOALKYLPHOSPHONATE N-ACETYLTRANSFERASE-RELATED-RELATED"/>
    <property type="match status" value="1"/>
</dbReference>
<dbReference type="EMBL" id="FMZF01000004">
    <property type="protein sequence ID" value="SDC88982.1"/>
    <property type="molecule type" value="Genomic_DNA"/>
</dbReference>
<dbReference type="PANTHER" id="PTHR43877:SF2">
    <property type="entry name" value="AMINOALKYLPHOSPHONATE N-ACETYLTRANSFERASE-RELATED"/>
    <property type="match status" value="1"/>
</dbReference>
<dbReference type="InterPro" id="IPR050832">
    <property type="entry name" value="Bact_Acetyltransf"/>
</dbReference>
<accession>A0A1G6Q8Z4</accession>
<keyword evidence="1 4" id="KW-0808">Transferase</keyword>
<evidence type="ECO:0000259" key="3">
    <source>
        <dbReference type="PROSITE" id="PS51186"/>
    </source>
</evidence>
<dbReference type="InterPro" id="IPR000182">
    <property type="entry name" value="GNAT_dom"/>
</dbReference>
<dbReference type="Proteomes" id="UP000199416">
    <property type="component" value="Unassembled WGS sequence"/>
</dbReference>
<dbReference type="GO" id="GO:0016747">
    <property type="term" value="F:acyltransferase activity, transferring groups other than amino-acyl groups"/>
    <property type="evidence" value="ECO:0007669"/>
    <property type="project" value="InterPro"/>
</dbReference>
<protein>
    <submittedName>
        <fullName evidence="4">L-amino acid N-acyltransferase YncA</fullName>
    </submittedName>
</protein>